<evidence type="ECO:0008006" key="4">
    <source>
        <dbReference type="Google" id="ProtNLM"/>
    </source>
</evidence>
<evidence type="ECO:0000313" key="3">
    <source>
        <dbReference type="Proteomes" id="UP000221020"/>
    </source>
</evidence>
<name>A0AA91VC24_9BACI</name>
<feature type="transmembrane region" description="Helical" evidence="1">
    <location>
        <begin position="98"/>
        <end position="117"/>
    </location>
</feature>
<reference evidence="2 3" key="1">
    <citation type="submission" date="2017-09" db="EMBL/GenBank/DDBJ databases">
        <title>Large-scale bioinformatics analysis of Bacillus genomes uncovers conserved roles of natural products in bacterial physiology.</title>
        <authorList>
            <consortium name="Agbiome Team Llc"/>
            <person name="Bleich R.M."/>
            <person name="Grubbs K.J."/>
            <person name="Santa Maria K.C."/>
            <person name="Allen S.E."/>
            <person name="Farag S."/>
            <person name="Shank E.A."/>
            <person name="Bowers A."/>
        </authorList>
    </citation>
    <scope>NUCLEOTIDE SEQUENCE [LARGE SCALE GENOMIC DNA]</scope>
    <source>
        <strain evidence="2 3">AFS092012</strain>
    </source>
</reference>
<feature type="transmembrane region" description="Helical" evidence="1">
    <location>
        <begin position="34"/>
        <end position="56"/>
    </location>
</feature>
<keyword evidence="1" id="KW-1133">Transmembrane helix</keyword>
<dbReference type="EMBL" id="NVOR01000032">
    <property type="protein sequence ID" value="PED82516.1"/>
    <property type="molecule type" value="Genomic_DNA"/>
</dbReference>
<sequence>MYPMNPLNLLLRFSLELIALFAIGFFFWTHFHGFAKIILSFSLPIVVMVTWGTFAVPNDPSRNGKAPVAVNGISRLIIECVIFFAGFLALFFSCSKMYSYIFLFFIIIHYTASIQRIRWLVEQSFK</sequence>
<evidence type="ECO:0000313" key="2">
    <source>
        <dbReference type="EMBL" id="PED82516.1"/>
    </source>
</evidence>
<dbReference type="InterPro" id="IPR021214">
    <property type="entry name" value="DUF2568"/>
</dbReference>
<keyword evidence="1" id="KW-0472">Membrane</keyword>
<evidence type="ECO:0000256" key="1">
    <source>
        <dbReference type="SAM" id="Phobius"/>
    </source>
</evidence>
<proteinExistence type="predicted"/>
<comment type="caution">
    <text evidence="2">The sequence shown here is derived from an EMBL/GenBank/DDBJ whole genome shotgun (WGS) entry which is preliminary data.</text>
</comment>
<feature type="transmembrane region" description="Helical" evidence="1">
    <location>
        <begin position="68"/>
        <end position="92"/>
    </location>
</feature>
<dbReference type="AlphaFoldDB" id="A0AA91VC24"/>
<dbReference type="Pfam" id="PF10823">
    <property type="entry name" value="DUF2568"/>
    <property type="match status" value="1"/>
</dbReference>
<protein>
    <recommendedName>
        <fullName evidence="4">DUF2568 domain-containing protein</fullName>
    </recommendedName>
</protein>
<keyword evidence="1" id="KW-0812">Transmembrane</keyword>
<dbReference type="Proteomes" id="UP000221020">
    <property type="component" value="Unassembled WGS sequence"/>
</dbReference>
<feature type="transmembrane region" description="Helical" evidence="1">
    <location>
        <begin position="9"/>
        <end position="28"/>
    </location>
</feature>
<accession>A0AA91VC24</accession>
<gene>
    <name evidence="2" type="ORF">CON65_11175</name>
</gene>
<organism evidence="2 3">
    <name type="scientific">Bacillus pseudomycoides</name>
    <dbReference type="NCBI Taxonomy" id="64104"/>
    <lineage>
        <taxon>Bacteria</taxon>
        <taxon>Bacillati</taxon>
        <taxon>Bacillota</taxon>
        <taxon>Bacilli</taxon>
        <taxon>Bacillales</taxon>
        <taxon>Bacillaceae</taxon>
        <taxon>Bacillus</taxon>
        <taxon>Bacillus cereus group</taxon>
    </lineage>
</organism>